<dbReference type="GO" id="GO:0009073">
    <property type="term" value="P:aromatic amino acid family biosynthetic process"/>
    <property type="evidence" value="ECO:0007669"/>
    <property type="project" value="UniProtKB-KW"/>
</dbReference>
<organism evidence="8 9">
    <name type="scientific">Prosthecobacter fusiformis</name>
    <dbReference type="NCBI Taxonomy" id="48464"/>
    <lineage>
        <taxon>Bacteria</taxon>
        <taxon>Pseudomonadati</taxon>
        <taxon>Verrucomicrobiota</taxon>
        <taxon>Verrucomicrobiia</taxon>
        <taxon>Verrucomicrobiales</taxon>
        <taxon>Verrucomicrobiaceae</taxon>
        <taxon>Prosthecobacter</taxon>
    </lineage>
</organism>
<dbReference type="Gene3D" id="1.20.1090.10">
    <property type="entry name" value="Dehydroquinate synthase-like - alpha domain"/>
    <property type="match status" value="1"/>
</dbReference>
<evidence type="ECO:0000256" key="3">
    <source>
        <dbReference type="ARBA" id="ARBA00023027"/>
    </source>
</evidence>
<dbReference type="Proteomes" id="UP000295662">
    <property type="component" value="Unassembled WGS sequence"/>
</dbReference>
<evidence type="ECO:0000313" key="9">
    <source>
        <dbReference type="Proteomes" id="UP000295662"/>
    </source>
</evidence>
<proteinExistence type="predicted"/>
<evidence type="ECO:0000313" key="8">
    <source>
        <dbReference type="EMBL" id="TDU72849.1"/>
    </source>
</evidence>
<dbReference type="InterPro" id="IPR056179">
    <property type="entry name" value="DHQS_C"/>
</dbReference>
<evidence type="ECO:0000256" key="1">
    <source>
        <dbReference type="ARBA" id="ARBA00001911"/>
    </source>
</evidence>
<dbReference type="AlphaFoldDB" id="A0A4R7S4R6"/>
<feature type="domain" description="3-dehydroquinate synthase C-terminal" evidence="7">
    <location>
        <begin position="195"/>
        <end position="322"/>
    </location>
</feature>
<name>A0A4R7S4R6_9BACT</name>
<dbReference type="Pfam" id="PF24621">
    <property type="entry name" value="DHQS_C"/>
    <property type="match status" value="1"/>
</dbReference>
<dbReference type="PANTHER" id="PTHR43622">
    <property type="entry name" value="3-DEHYDROQUINATE SYNTHASE"/>
    <property type="match status" value="1"/>
</dbReference>
<dbReference type="InterPro" id="IPR050071">
    <property type="entry name" value="Dehydroquinate_synthase"/>
</dbReference>
<comment type="cofactor">
    <cofactor evidence="1">
        <name>NAD(+)</name>
        <dbReference type="ChEBI" id="CHEBI:57540"/>
    </cofactor>
</comment>
<evidence type="ECO:0000256" key="2">
    <source>
        <dbReference type="ARBA" id="ARBA00022605"/>
    </source>
</evidence>
<feature type="domain" description="3-dehydroquinate synthase N-terminal" evidence="6">
    <location>
        <begin position="80"/>
        <end position="193"/>
    </location>
</feature>
<dbReference type="NCBIfam" id="NF004852">
    <property type="entry name" value="PRK06203.1"/>
    <property type="match status" value="1"/>
</dbReference>
<dbReference type="PANTHER" id="PTHR43622:SF7">
    <property type="entry name" value="3-DEHYDROQUINATE SYNTHASE, CHLOROPLASTIC"/>
    <property type="match status" value="1"/>
</dbReference>
<keyword evidence="2" id="KW-0028">Amino-acid biosynthesis</keyword>
<dbReference type="GO" id="GO:0003856">
    <property type="term" value="F:3-dehydroquinate synthase activity"/>
    <property type="evidence" value="ECO:0007669"/>
    <property type="project" value="TreeGrafter"/>
</dbReference>
<evidence type="ECO:0000256" key="4">
    <source>
        <dbReference type="ARBA" id="ARBA00023141"/>
    </source>
</evidence>
<evidence type="ECO:0000259" key="6">
    <source>
        <dbReference type="Pfam" id="PF01761"/>
    </source>
</evidence>
<dbReference type="GO" id="GO:0008652">
    <property type="term" value="P:amino acid biosynthetic process"/>
    <property type="evidence" value="ECO:0007669"/>
    <property type="project" value="UniProtKB-KW"/>
</dbReference>
<dbReference type="OrthoDB" id="9806583at2"/>
<dbReference type="CDD" id="cd08198">
    <property type="entry name" value="DHQS-like"/>
    <property type="match status" value="1"/>
</dbReference>
<keyword evidence="3" id="KW-0520">NAD</keyword>
<gene>
    <name evidence="8" type="ORF">EI77_01315</name>
</gene>
<protein>
    <submittedName>
        <fullName evidence="8">3-dehydroquinate synthase</fullName>
    </submittedName>
</protein>
<dbReference type="SUPFAM" id="SSF56796">
    <property type="entry name" value="Dehydroquinate synthase-like"/>
    <property type="match status" value="1"/>
</dbReference>
<evidence type="ECO:0000259" key="7">
    <source>
        <dbReference type="Pfam" id="PF24621"/>
    </source>
</evidence>
<keyword evidence="4" id="KW-0057">Aromatic amino acid biosynthesis</keyword>
<dbReference type="EMBL" id="SOCA01000002">
    <property type="protein sequence ID" value="TDU72849.1"/>
    <property type="molecule type" value="Genomic_DNA"/>
</dbReference>
<reference evidence="8 9" key="1">
    <citation type="submission" date="2019-03" db="EMBL/GenBank/DDBJ databases">
        <title>Genomic Encyclopedia of Archaeal and Bacterial Type Strains, Phase II (KMG-II): from individual species to whole genera.</title>
        <authorList>
            <person name="Goeker M."/>
        </authorList>
    </citation>
    <scope>NUCLEOTIDE SEQUENCE [LARGE SCALE GENOMIC DNA]</scope>
    <source>
        <strain evidence="8 9">ATCC 25309</strain>
    </source>
</reference>
<keyword evidence="9" id="KW-1185">Reference proteome</keyword>
<dbReference type="Pfam" id="PF01761">
    <property type="entry name" value="DHQ_synthase"/>
    <property type="match status" value="1"/>
</dbReference>
<sequence length="393" mass="43453">MLEKKIRLEYAHRILFTRDVFAPANTTIRDLLLLDHPNKVPRVLVFVDDHVASANPQLMDSLRTYARAHAEVLDLAGDPVILPGGESCKNDFSLVQHCWQAINDAGLDRHSYVFVIGGGATLDLVCFAASTAHRGIRHIRFPTTTLSQGDGGVGVKNGVNFFEKKNWVGSFSVPFAVVNDFAFLESLPQRERRNGIIEAIKVALIRDRAFFEEMERMADALSRLEQPALERVVQRSAELHVEHIATGGDPFELGSARPLDFGHWAAHKLEQITHFAVSHGEAVAIGIAVDLVYSVKKGILDAATARRVIELIERIGFETYHPDLLAEGKSGDATILEGLEEFREHLGGELTVTLVPKIGQKIEVHEMDRDLILAAMEELRVSAEVHSLASVGR</sequence>
<comment type="caution">
    <text evidence="8">The sequence shown here is derived from an EMBL/GenBank/DDBJ whole genome shotgun (WGS) entry which is preliminary data.</text>
</comment>
<keyword evidence="5" id="KW-0456">Lyase</keyword>
<dbReference type="Gene3D" id="3.40.50.1970">
    <property type="match status" value="1"/>
</dbReference>
<dbReference type="InterPro" id="IPR030960">
    <property type="entry name" value="DHQS/DOIS_N"/>
</dbReference>
<evidence type="ECO:0000256" key="5">
    <source>
        <dbReference type="ARBA" id="ARBA00023239"/>
    </source>
</evidence>
<accession>A0A4R7S4R6</accession>